<dbReference type="PROSITE" id="PS51034">
    <property type="entry name" value="ZP_2"/>
    <property type="match status" value="1"/>
</dbReference>
<feature type="transmembrane region" description="Helical" evidence="8">
    <location>
        <begin position="785"/>
        <end position="807"/>
    </location>
</feature>
<evidence type="ECO:0000256" key="4">
    <source>
        <dbReference type="ARBA" id="ARBA00023136"/>
    </source>
</evidence>
<keyword evidence="4 8" id="KW-0472">Membrane</keyword>
<feature type="transmembrane region" description="Helical" evidence="8">
    <location>
        <begin position="596"/>
        <end position="615"/>
    </location>
</feature>
<evidence type="ECO:0000256" key="8">
    <source>
        <dbReference type="SAM" id="Phobius"/>
    </source>
</evidence>
<sequence>MFFFACFHFRNGQRLLKIAQPLPPAPPPQIITDEFSPLITARCDRGIMYIQIVTQQPFYGVAHTRDYRKSQCMIIGDGSYNTTLKISLLAQPDDELYCGIQRFKGERSVGLAVRMHKSLELSEDRFFYLTCQNGYQNIRGGTYRVNLKLIDTNTEQRAVRLIHGQSYKLRAELSPKDSITTLRMKNCFVFTKSNDNVELIDRSGCPAITNLITPFYYNDSSTGEAYIAEMFKFPHDSKVHFQCDALLCRDNCVEPDCENIHSDKREYELDGYSHVSASTSVFIREPTDSDALIDANQSDVECTEWRFPWLITLCICLAIMLLVMLLLNLFMCSSLTCRCIKTDLNEKEPTDFDDYDPYRADWTAPNSLQGSRYSLQQARQQYPINETDESFNDENDSDQQQQDDNFEDEMTTNELTVKSISELTPHRLLFSIKPGFPRPKSCGGKLNQLFDTDGKPTGTINDDDDDESNETKSIQTISSSSTLPPPPTTTTTVKQPMNRLHSLVQLPEQLDSRTKIHLKMIETVTNKQEIQQQPLNYRSKIYVYNFFNYPNSFWSYGYHLTLAIILIFYLGLVMFTSQTTWEENCFLYRNEHRFKSYFELIIFLHFLIEFWLRFWSSRVKFPYKNLNIKRWIFKYFFYRISHIFDILLVIGGILSATCFIWSKLPIDFTQDLYALIMLRGFHRLFNVLQWTSVQKRDSPWKILIEVFHDGGQLLFAMFYLVLLIIFLVAYGIFLAETNPDHDHNLNDTKINNLMDSIYTTSITLLTVGYGDYSPITYAGQALTGIGIWIALALFAIPSGLIATSVALKITEQEEIRKGKIRKMLATTLIQRAWRFARRQRQYEMVKWLDQMRKSGQESSIPIRTHQILWDKIDHVIENRQQFFATQFIQLLSLNRARRKFRRIIRPDTDPRPAMKSYQVKNSDTIDILENIHQQLEQIIQKQQTADIDNQTILNFFENKLKQMEQKMIEQNNVLQELLLSMNFQ</sequence>
<evidence type="ECO:0000256" key="3">
    <source>
        <dbReference type="ARBA" id="ARBA00022989"/>
    </source>
</evidence>
<dbReference type="InterPro" id="IPR042235">
    <property type="entry name" value="ZP-C_dom"/>
</dbReference>
<keyword evidence="5" id="KW-1015">Disulfide bond</keyword>
<comment type="caution">
    <text evidence="10">The sequence shown here is derived from an EMBL/GenBank/DDBJ whole genome shotgun (WGS) entry which is preliminary data.</text>
</comment>
<feature type="transmembrane region" description="Helical" evidence="8">
    <location>
        <begin position="556"/>
        <end position="576"/>
    </location>
</feature>
<dbReference type="PANTHER" id="PTHR46560">
    <property type="entry name" value="CYPHER, ISOFORM B"/>
    <property type="match status" value="1"/>
</dbReference>
<evidence type="ECO:0000313" key="11">
    <source>
        <dbReference type="Proteomes" id="UP000887458"/>
    </source>
</evidence>
<feature type="region of interest" description="Disordered" evidence="7">
    <location>
        <begin position="441"/>
        <end position="493"/>
    </location>
</feature>
<dbReference type="Pfam" id="PF00100">
    <property type="entry name" value="Zona_pellucida"/>
    <property type="match status" value="1"/>
</dbReference>
<evidence type="ECO:0000256" key="1">
    <source>
        <dbReference type="ARBA" id="ARBA00004141"/>
    </source>
</evidence>
<dbReference type="Gene3D" id="2.60.40.4100">
    <property type="entry name" value="Zona pellucida, ZP-C domain"/>
    <property type="match status" value="1"/>
</dbReference>
<evidence type="ECO:0000256" key="6">
    <source>
        <dbReference type="SAM" id="Coils"/>
    </source>
</evidence>
<dbReference type="Proteomes" id="UP000887458">
    <property type="component" value="Unassembled WGS sequence"/>
</dbReference>
<feature type="transmembrane region" description="Helical" evidence="8">
    <location>
        <begin position="713"/>
        <end position="735"/>
    </location>
</feature>
<protein>
    <recommendedName>
        <fullName evidence="9">ZP domain-containing protein</fullName>
    </recommendedName>
</protein>
<reference evidence="10 11" key="2">
    <citation type="journal article" date="2022" name="Mol. Biol. Evol.">
        <title>Comparative Genomics Reveals Insights into the Divergent Evolution of Astigmatic Mites and Household Pest Adaptations.</title>
        <authorList>
            <person name="Xiong Q."/>
            <person name="Wan A.T."/>
            <person name="Liu X."/>
            <person name="Fung C.S."/>
            <person name="Xiao X."/>
            <person name="Malainual N."/>
            <person name="Hou J."/>
            <person name="Wang L."/>
            <person name="Wang M."/>
            <person name="Yang K.Y."/>
            <person name="Cui Y."/>
            <person name="Leung E.L."/>
            <person name="Nong W."/>
            <person name="Shin S.K."/>
            <person name="Au S.W."/>
            <person name="Jeong K.Y."/>
            <person name="Chew F.T."/>
            <person name="Hui J.H."/>
            <person name="Leung T.F."/>
            <person name="Tungtrongchitr A."/>
            <person name="Zhong N."/>
            <person name="Liu Z."/>
            <person name="Tsui S.K."/>
        </authorList>
    </citation>
    <scope>NUCLEOTIDE SEQUENCE [LARGE SCALE GENOMIC DNA]</scope>
    <source>
        <strain evidence="10">Derp</strain>
    </source>
</reference>
<keyword evidence="3 8" id="KW-1133">Transmembrane helix</keyword>
<dbReference type="InterPro" id="IPR001507">
    <property type="entry name" value="ZP_dom"/>
</dbReference>
<keyword evidence="2 8" id="KW-0812">Transmembrane</keyword>
<dbReference type="Pfam" id="PF00520">
    <property type="entry name" value="Ion_trans"/>
    <property type="match status" value="1"/>
</dbReference>
<accession>A0ABQ8J0V1</accession>
<name>A0ABQ8J0V1_DERPT</name>
<feature type="coiled-coil region" evidence="6">
    <location>
        <begin position="925"/>
        <end position="980"/>
    </location>
</feature>
<keyword evidence="6" id="KW-0175">Coiled coil</keyword>
<dbReference type="PANTHER" id="PTHR46560:SF9">
    <property type="entry name" value="ZP DOMAIN-CONTAINING PROTEIN"/>
    <property type="match status" value="1"/>
</dbReference>
<gene>
    <name evidence="10" type="ORF">DERP_000676</name>
</gene>
<feature type="domain" description="ZP" evidence="9">
    <location>
        <begin position="1"/>
        <end position="264"/>
    </location>
</feature>
<keyword evidence="11" id="KW-1185">Reference proteome</keyword>
<dbReference type="InterPro" id="IPR005821">
    <property type="entry name" value="Ion_trans_dom"/>
</dbReference>
<evidence type="ECO:0000259" key="9">
    <source>
        <dbReference type="PROSITE" id="PS51034"/>
    </source>
</evidence>
<comment type="subcellular location">
    <subcellularLocation>
        <location evidence="1">Membrane</location>
        <topology evidence="1">Multi-pass membrane protein</topology>
    </subcellularLocation>
</comment>
<feature type="compositionally biased region" description="Low complexity" evidence="7">
    <location>
        <begin position="471"/>
        <end position="482"/>
    </location>
</feature>
<dbReference type="Gene3D" id="1.10.287.70">
    <property type="match status" value="1"/>
</dbReference>
<feature type="transmembrane region" description="Helical" evidence="8">
    <location>
        <begin position="636"/>
        <end position="662"/>
    </location>
</feature>
<dbReference type="SUPFAM" id="SSF81324">
    <property type="entry name" value="Voltage-gated potassium channels"/>
    <property type="match status" value="1"/>
</dbReference>
<evidence type="ECO:0000256" key="5">
    <source>
        <dbReference type="ARBA" id="ARBA00023157"/>
    </source>
</evidence>
<dbReference type="InterPro" id="IPR055355">
    <property type="entry name" value="ZP-C"/>
</dbReference>
<dbReference type="EMBL" id="NJHN03000095">
    <property type="protein sequence ID" value="KAH9416179.1"/>
    <property type="molecule type" value="Genomic_DNA"/>
</dbReference>
<evidence type="ECO:0000256" key="2">
    <source>
        <dbReference type="ARBA" id="ARBA00022692"/>
    </source>
</evidence>
<organism evidence="10 11">
    <name type="scientific">Dermatophagoides pteronyssinus</name>
    <name type="common">European house dust mite</name>
    <dbReference type="NCBI Taxonomy" id="6956"/>
    <lineage>
        <taxon>Eukaryota</taxon>
        <taxon>Metazoa</taxon>
        <taxon>Ecdysozoa</taxon>
        <taxon>Arthropoda</taxon>
        <taxon>Chelicerata</taxon>
        <taxon>Arachnida</taxon>
        <taxon>Acari</taxon>
        <taxon>Acariformes</taxon>
        <taxon>Sarcoptiformes</taxon>
        <taxon>Astigmata</taxon>
        <taxon>Psoroptidia</taxon>
        <taxon>Analgoidea</taxon>
        <taxon>Pyroglyphidae</taxon>
        <taxon>Dermatophagoidinae</taxon>
        <taxon>Dermatophagoides</taxon>
    </lineage>
</organism>
<evidence type="ECO:0000256" key="7">
    <source>
        <dbReference type="SAM" id="MobiDB-lite"/>
    </source>
</evidence>
<evidence type="ECO:0000313" key="10">
    <source>
        <dbReference type="EMBL" id="KAH9416179.1"/>
    </source>
</evidence>
<feature type="transmembrane region" description="Helical" evidence="8">
    <location>
        <begin position="307"/>
        <end position="331"/>
    </location>
</feature>
<proteinExistence type="predicted"/>
<reference evidence="10 11" key="1">
    <citation type="journal article" date="2018" name="J. Allergy Clin. Immunol.">
        <title>High-quality assembly of Dermatophagoides pteronyssinus genome and transcriptome reveals a wide range of novel allergens.</title>
        <authorList>
            <person name="Liu X.Y."/>
            <person name="Yang K.Y."/>
            <person name="Wang M.Q."/>
            <person name="Kwok J.S."/>
            <person name="Zeng X."/>
            <person name="Yang Z."/>
            <person name="Xiao X.J."/>
            <person name="Lau C.P."/>
            <person name="Li Y."/>
            <person name="Huang Z.M."/>
            <person name="Ba J.G."/>
            <person name="Yim A.K."/>
            <person name="Ouyang C.Y."/>
            <person name="Ngai S.M."/>
            <person name="Chan T.F."/>
            <person name="Leung E.L."/>
            <person name="Liu L."/>
            <person name="Liu Z.G."/>
            <person name="Tsui S.K."/>
        </authorList>
    </citation>
    <scope>NUCLEOTIDE SEQUENCE [LARGE SCALE GENOMIC DNA]</scope>
    <source>
        <strain evidence="10">Derp</strain>
    </source>
</reference>